<evidence type="ECO:0000256" key="2">
    <source>
        <dbReference type="ARBA" id="ARBA00022448"/>
    </source>
</evidence>
<evidence type="ECO:0000256" key="4">
    <source>
        <dbReference type="ARBA" id="ARBA00022737"/>
    </source>
</evidence>
<evidence type="ECO:0000313" key="12">
    <source>
        <dbReference type="Proteomes" id="UP001159427"/>
    </source>
</evidence>
<feature type="non-terminal residue" evidence="11">
    <location>
        <position position="122"/>
    </location>
</feature>
<feature type="domain" description="ABC transmembrane type-1" evidence="10">
    <location>
        <begin position="17"/>
        <end position="122"/>
    </location>
</feature>
<keyword evidence="3 9" id="KW-0812">Transmembrane</keyword>
<evidence type="ECO:0000256" key="8">
    <source>
        <dbReference type="ARBA" id="ARBA00023136"/>
    </source>
</evidence>
<dbReference type="Pfam" id="PF00664">
    <property type="entry name" value="ABC_membrane"/>
    <property type="match status" value="1"/>
</dbReference>
<dbReference type="InterPro" id="IPR036640">
    <property type="entry name" value="ABC1_TM_sf"/>
</dbReference>
<evidence type="ECO:0000256" key="5">
    <source>
        <dbReference type="ARBA" id="ARBA00022741"/>
    </source>
</evidence>
<dbReference type="PROSITE" id="PS50929">
    <property type="entry name" value="ABC_TM1F"/>
    <property type="match status" value="1"/>
</dbReference>
<comment type="caution">
    <text evidence="11">The sequence shown here is derived from an EMBL/GenBank/DDBJ whole genome shotgun (WGS) entry which is preliminary data.</text>
</comment>
<dbReference type="InterPro" id="IPR011527">
    <property type="entry name" value="ABC1_TM_dom"/>
</dbReference>
<comment type="subcellular location">
    <subcellularLocation>
        <location evidence="1">Endomembrane system</location>
        <topology evidence="1">Multi-pass membrane protein</topology>
    </subcellularLocation>
</comment>
<evidence type="ECO:0000256" key="1">
    <source>
        <dbReference type="ARBA" id="ARBA00004127"/>
    </source>
</evidence>
<accession>A0ABN8LQ21</accession>
<dbReference type="Proteomes" id="UP001159427">
    <property type="component" value="Unassembled WGS sequence"/>
</dbReference>
<keyword evidence="2" id="KW-0813">Transport</keyword>
<evidence type="ECO:0000256" key="9">
    <source>
        <dbReference type="SAM" id="Phobius"/>
    </source>
</evidence>
<keyword evidence="6" id="KW-0067">ATP-binding</keyword>
<dbReference type="PANTHER" id="PTHR24223">
    <property type="entry name" value="ATP-BINDING CASSETTE SUB-FAMILY C"/>
    <property type="match status" value="1"/>
</dbReference>
<organism evidence="11 12">
    <name type="scientific">Porites evermanni</name>
    <dbReference type="NCBI Taxonomy" id="104178"/>
    <lineage>
        <taxon>Eukaryota</taxon>
        <taxon>Metazoa</taxon>
        <taxon>Cnidaria</taxon>
        <taxon>Anthozoa</taxon>
        <taxon>Hexacorallia</taxon>
        <taxon>Scleractinia</taxon>
        <taxon>Fungiina</taxon>
        <taxon>Poritidae</taxon>
        <taxon>Porites</taxon>
    </lineage>
</organism>
<keyword evidence="4" id="KW-0677">Repeat</keyword>
<evidence type="ECO:0000313" key="11">
    <source>
        <dbReference type="EMBL" id="CAH3017763.1"/>
    </source>
</evidence>
<proteinExistence type="predicted"/>
<dbReference type="SUPFAM" id="SSF90123">
    <property type="entry name" value="ABC transporter transmembrane region"/>
    <property type="match status" value="1"/>
</dbReference>
<reference evidence="11 12" key="1">
    <citation type="submission" date="2022-05" db="EMBL/GenBank/DDBJ databases">
        <authorList>
            <consortium name="Genoscope - CEA"/>
            <person name="William W."/>
        </authorList>
    </citation>
    <scope>NUCLEOTIDE SEQUENCE [LARGE SCALE GENOMIC DNA]</scope>
</reference>
<dbReference type="Gene3D" id="1.20.1560.10">
    <property type="entry name" value="ABC transporter type 1, transmembrane domain"/>
    <property type="match status" value="1"/>
</dbReference>
<evidence type="ECO:0000256" key="7">
    <source>
        <dbReference type="ARBA" id="ARBA00022989"/>
    </source>
</evidence>
<sequence length="122" mass="13875">SLPYRLLVEYTDREHKSDLFGEWKEWKGYLYAGAMLVTACIQSLAFGQFVYLMNTIGMRINTALIGLVYEKALMVKFKSHGESTAGELVNLMSVDAQRVMRVMTFINNFWSSPLRIGVALVL</sequence>
<feature type="transmembrane region" description="Helical" evidence="9">
    <location>
        <begin position="29"/>
        <end position="52"/>
    </location>
</feature>
<name>A0ABN8LQ21_9CNID</name>
<feature type="non-terminal residue" evidence="11">
    <location>
        <position position="1"/>
    </location>
</feature>
<protein>
    <recommendedName>
        <fullName evidence="10">ABC transmembrane type-1 domain-containing protein</fullName>
    </recommendedName>
</protein>
<keyword evidence="7 9" id="KW-1133">Transmembrane helix</keyword>
<evidence type="ECO:0000259" key="10">
    <source>
        <dbReference type="PROSITE" id="PS50929"/>
    </source>
</evidence>
<keyword evidence="12" id="KW-1185">Reference proteome</keyword>
<evidence type="ECO:0000256" key="6">
    <source>
        <dbReference type="ARBA" id="ARBA00022840"/>
    </source>
</evidence>
<dbReference type="InterPro" id="IPR050173">
    <property type="entry name" value="ABC_transporter_C-like"/>
</dbReference>
<keyword evidence="8 9" id="KW-0472">Membrane</keyword>
<dbReference type="PANTHER" id="PTHR24223:SF443">
    <property type="entry name" value="MULTIDRUG-RESISTANCE LIKE PROTEIN 1, ISOFORM I"/>
    <property type="match status" value="1"/>
</dbReference>
<dbReference type="EMBL" id="CALNXI010000070">
    <property type="protein sequence ID" value="CAH3017763.1"/>
    <property type="molecule type" value="Genomic_DNA"/>
</dbReference>
<keyword evidence="5" id="KW-0547">Nucleotide-binding</keyword>
<gene>
    <name evidence="11" type="ORF">PEVE_00039611</name>
</gene>
<evidence type="ECO:0000256" key="3">
    <source>
        <dbReference type="ARBA" id="ARBA00022692"/>
    </source>
</evidence>